<dbReference type="RefSeq" id="WP_155619008.1">
    <property type="nucleotide sequence ID" value="NZ_WOAA01000031.1"/>
</dbReference>
<gene>
    <name evidence="1" type="ORF">GNP94_21965</name>
</gene>
<proteinExistence type="predicted"/>
<sequence>MTISKAEARERALRNWSQWRLLLSDMSITYSDLSQMDDEDIAEANAALDHHIKMMEKANKSNKS</sequence>
<keyword evidence="2" id="KW-1185">Reference proteome</keyword>
<reference evidence="1 2" key="1">
    <citation type="submission" date="2019-11" db="EMBL/GenBank/DDBJ databases">
        <title>Draft genome sequences of five Paenibacillus species of dairy origin.</title>
        <authorList>
            <person name="Olajide A.M."/>
            <person name="Chen S."/>
            <person name="Lapointe G."/>
        </authorList>
    </citation>
    <scope>NUCLEOTIDE SEQUENCE [LARGE SCALE GENOMIC DNA]</scope>
    <source>
        <strain evidence="1 2">3CS1</strain>
    </source>
</reference>
<evidence type="ECO:0000313" key="1">
    <source>
        <dbReference type="EMBL" id="MUG68640.1"/>
    </source>
</evidence>
<comment type="caution">
    <text evidence="1">The sequence shown here is derived from an EMBL/GenBank/DDBJ whole genome shotgun (WGS) entry which is preliminary data.</text>
</comment>
<protein>
    <submittedName>
        <fullName evidence="1">Uncharacterized protein</fullName>
    </submittedName>
</protein>
<organism evidence="1 2">
    <name type="scientific">Paenibacillus campinasensis</name>
    <dbReference type="NCBI Taxonomy" id="66347"/>
    <lineage>
        <taxon>Bacteria</taxon>
        <taxon>Bacillati</taxon>
        <taxon>Bacillota</taxon>
        <taxon>Bacilli</taxon>
        <taxon>Bacillales</taxon>
        <taxon>Paenibacillaceae</taxon>
        <taxon>Paenibacillus</taxon>
    </lineage>
</organism>
<evidence type="ECO:0000313" key="2">
    <source>
        <dbReference type="Proteomes" id="UP000435177"/>
    </source>
</evidence>
<name>A0ABW9T5P2_9BACL</name>
<dbReference type="Proteomes" id="UP000435177">
    <property type="component" value="Unassembled WGS sequence"/>
</dbReference>
<dbReference type="EMBL" id="WOAA01000031">
    <property type="protein sequence ID" value="MUG68640.1"/>
    <property type="molecule type" value="Genomic_DNA"/>
</dbReference>
<accession>A0ABW9T5P2</accession>